<proteinExistence type="predicted"/>
<organism evidence="1 2">
    <name type="scientific">Bacteroides ovatus (strain ATCC 8483 / DSM 1896 / JCM 5824 / BCRC 10623 / CCUG 4943 / NCTC 11153)</name>
    <dbReference type="NCBI Taxonomy" id="411476"/>
    <lineage>
        <taxon>Bacteria</taxon>
        <taxon>Pseudomonadati</taxon>
        <taxon>Bacteroidota</taxon>
        <taxon>Bacteroidia</taxon>
        <taxon>Bacteroidales</taxon>
        <taxon>Bacteroidaceae</taxon>
        <taxon>Bacteroides</taxon>
    </lineage>
</organism>
<dbReference type="AlphaFoldDB" id="A0AAN3AAZ6"/>
<accession>A0AAN3AAZ6</accession>
<comment type="caution">
    <text evidence="1">The sequence shown here is derived from an EMBL/GenBank/DDBJ whole genome shotgun (WGS) entry which is preliminary data.</text>
</comment>
<protein>
    <submittedName>
        <fullName evidence="1">Uncharacterized protein</fullName>
    </submittedName>
</protein>
<gene>
    <name evidence="1" type="ORF">BACOVA_01117</name>
</gene>
<name>A0AAN3AAZ6_BACO1</name>
<dbReference type="EMBL" id="AAXF02000041">
    <property type="protein sequence ID" value="EDO13118.1"/>
    <property type="molecule type" value="Genomic_DNA"/>
</dbReference>
<evidence type="ECO:0000313" key="2">
    <source>
        <dbReference type="Proteomes" id="UP000005475"/>
    </source>
</evidence>
<dbReference type="Proteomes" id="UP000005475">
    <property type="component" value="Unassembled WGS sequence"/>
</dbReference>
<sequence length="39" mass="4670">MTVYDNDTVTILSIYRHYFFYINQGSCIYLWRISTTISA</sequence>
<evidence type="ECO:0000313" key="1">
    <source>
        <dbReference type="EMBL" id="EDO13118.1"/>
    </source>
</evidence>
<reference evidence="2" key="2">
    <citation type="submission" date="2007-04" db="EMBL/GenBank/DDBJ databases">
        <title>Draft genome sequence of Bacteroides ovatus (ATCC 8483).</title>
        <authorList>
            <person name="Sudarsanam P."/>
            <person name="Ley R."/>
            <person name="Guruge J."/>
            <person name="Turnbaugh P.J."/>
            <person name="Mahowald M."/>
            <person name="Liep D."/>
            <person name="Gordon J."/>
        </authorList>
    </citation>
    <scope>NUCLEOTIDE SEQUENCE [LARGE SCALE GENOMIC DNA]</scope>
    <source>
        <strain evidence="2">ATCC 8483 / DSM 1896 / JCM 5824 / BCRC 10623 / CCUG 4943 / NCTC 11153</strain>
    </source>
</reference>
<reference evidence="1 2" key="1">
    <citation type="submission" date="2007-03" db="EMBL/GenBank/DDBJ databases">
        <authorList>
            <person name="Fulton L."/>
            <person name="Clifton S."/>
            <person name="Fulton B."/>
            <person name="Xu J."/>
            <person name="Minx P."/>
            <person name="Pepin K.H."/>
            <person name="Johnson M."/>
            <person name="Thiruvilangam P."/>
            <person name="Bhonagiri V."/>
            <person name="Nash W.E."/>
            <person name="Mardis E.R."/>
            <person name="Wilson R.K."/>
        </authorList>
    </citation>
    <scope>NUCLEOTIDE SEQUENCE [LARGE SCALE GENOMIC DNA]</scope>
    <source>
        <strain evidence="2">ATCC 8483 / DSM 1896 / JCM 5824 / BCRC 10623 / CCUG 4943 / NCTC 11153</strain>
    </source>
</reference>